<gene>
    <name evidence="15" type="ORF">ACH5RR_024766</name>
</gene>
<evidence type="ECO:0000256" key="13">
    <source>
        <dbReference type="RuleBase" id="RU000488"/>
    </source>
</evidence>
<dbReference type="GO" id="GO:0005743">
    <property type="term" value="C:mitochondrial inner membrane"/>
    <property type="evidence" value="ECO:0007669"/>
    <property type="project" value="UniProtKB-SubCell"/>
</dbReference>
<organism evidence="15 16">
    <name type="scientific">Cinchona calisaya</name>
    <dbReference type="NCBI Taxonomy" id="153742"/>
    <lineage>
        <taxon>Eukaryota</taxon>
        <taxon>Viridiplantae</taxon>
        <taxon>Streptophyta</taxon>
        <taxon>Embryophyta</taxon>
        <taxon>Tracheophyta</taxon>
        <taxon>Spermatophyta</taxon>
        <taxon>Magnoliopsida</taxon>
        <taxon>eudicotyledons</taxon>
        <taxon>Gunneridae</taxon>
        <taxon>Pentapetalae</taxon>
        <taxon>asterids</taxon>
        <taxon>lamiids</taxon>
        <taxon>Gentianales</taxon>
        <taxon>Rubiaceae</taxon>
        <taxon>Cinchonoideae</taxon>
        <taxon>Cinchoneae</taxon>
        <taxon>Cinchona</taxon>
    </lineage>
</organism>
<evidence type="ECO:0000256" key="12">
    <source>
        <dbReference type="PROSITE-ProRule" id="PRU00282"/>
    </source>
</evidence>
<dbReference type="SMART" id="SM00054">
    <property type="entry name" value="EFh"/>
    <property type="match status" value="4"/>
</dbReference>
<keyword evidence="11 12" id="KW-0472">Membrane</keyword>
<keyword evidence="7" id="KW-0999">Mitochondrion inner membrane</keyword>
<evidence type="ECO:0000256" key="7">
    <source>
        <dbReference type="ARBA" id="ARBA00022792"/>
    </source>
</evidence>
<dbReference type="Gene3D" id="1.10.238.10">
    <property type="entry name" value="EF-hand"/>
    <property type="match status" value="2"/>
</dbReference>
<keyword evidence="16" id="KW-1185">Reference proteome</keyword>
<name>A0ABD2Z0B4_9GENT</name>
<dbReference type="PROSITE" id="PS50920">
    <property type="entry name" value="SOLCAR"/>
    <property type="match status" value="3"/>
</dbReference>
<evidence type="ECO:0000256" key="6">
    <source>
        <dbReference type="ARBA" id="ARBA00022737"/>
    </source>
</evidence>
<dbReference type="GO" id="GO:0015217">
    <property type="term" value="F:ADP transmembrane transporter activity"/>
    <property type="evidence" value="ECO:0007669"/>
    <property type="project" value="UniProtKB-ARBA"/>
</dbReference>
<dbReference type="SUPFAM" id="SSF103506">
    <property type="entry name" value="Mitochondrial carrier"/>
    <property type="match status" value="1"/>
</dbReference>
<dbReference type="FunFam" id="1.10.238.10:FF:000138">
    <property type="entry name" value="Calcium-binding mitochondrial carrier protein SCaMC-1"/>
    <property type="match status" value="1"/>
</dbReference>
<dbReference type="FunFam" id="1.10.238.10:FF:000370">
    <property type="entry name" value="Mitochondrial substrate carrier family protein"/>
    <property type="match status" value="1"/>
</dbReference>
<sequence length="507" mass="56062">MSGAGEAVEHVNFPAMATKDQSGCCNPVKKPGPVSMDHVLSALRETKEERDSRIKSLFNFFDSANVGYLDYSQIEKGLSALQIPAEYKFAKELLNVCDANRDGRVDYQEFRKYMDDKELELYRIFQAIDVEHNGCILPEELWDALVKAGIEMDDEELASFVEHVDKDNNGIITFEEWRDFLLLYPHEATIENIYQYWERVYLVDIGEQAVIPEGISKHVHATKYLIAGGVAGAASRTATAPLDRLKVILQVQTSRASIGTAVKSIWNEGGILGFFRGNGLNVLKVAPESAIKFYTYEMLKNVIRGTKGAQHRDDIGTSGRLIAGGLAGAVAQTAIYPMDLVKTRLQTYACESGKVPSLGKLSKDILVQEGPRAFYRGLVPSILGIIPYAGIDLAAYETLKDMSKTYILHDDEPGPLVQLGCGTISGALGATCVYPLQVVRTRMQAQRADADADAAYRGMSDVFRRTLQHEGFRGFYKGLFPNLLKVVPAASITYLVYETVKKSLSLE</sequence>
<comment type="caution">
    <text evidence="15">The sequence shown here is derived from an EMBL/GenBank/DDBJ whole genome shotgun (WGS) entry which is preliminary data.</text>
</comment>
<dbReference type="GO" id="GO:0005347">
    <property type="term" value="F:ATP transmembrane transporter activity"/>
    <property type="evidence" value="ECO:0007669"/>
    <property type="project" value="UniProtKB-ARBA"/>
</dbReference>
<feature type="domain" description="EF-hand" evidence="14">
    <location>
        <begin position="49"/>
        <end position="84"/>
    </location>
</feature>
<dbReference type="Gene3D" id="1.50.40.10">
    <property type="entry name" value="Mitochondrial carrier domain"/>
    <property type="match status" value="1"/>
</dbReference>
<keyword evidence="5" id="KW-0479">Metal-binding</keyword>
<dbReference type="GO" id="GO:0005315">
    <property type="term" value="F:phosphate transmembrane transporter activity"/>
    <property type="evidence" value="ECO:0007669"/>
    <property type="project" value="UniProtKB-ARBA"/>
</dbReference>
<feature type="domain" description="EF-hand" evidence="14">
    <location>
        <begin position="152"/>
        <end position="187"/>
    </location>
</feature>
<feature type="repeat" description="Solcar" evidence="12">
    <location>
        <begin position="413"/>
        <end position="503"/>
    </location>
</feature>
<evidence type="ECO:0000259" key="14">
    <source>
        <dbReference type="PROSITE" id="PS50222"/>
    </source>
</evidence>
<keyword evidence="10" id="KW-0496">Mitochondrion</keyword>
<evidence type="ECO:0000256" key="2">
    <source>
        <dbReference type="ARBA" id="ARBA00006375"/>
    </source>
</evidence>
<evidence type="ECO:0000256" key="1">
    <source>
        <dbReference type="ARBA" id="ARBA00004448"/>
    </source>
</evidence>
<dbReference type="EMBL" id="JBJUIK010000011">
    <property type="protein sequence ID" value="KAL3512049.1"/>
    <property type="molecule type" value="Genomic_DNA"/>
</dbReference>
<evidence type="ECO:0000256" key="3">
    <source>
        <dbReference type="ARBA" id="ARBA00022448"/>
    </source>
</evidence>
<dbReference type="GO" id="GO:0005509">
    <property type="term" value="F:calcium ion binding"/>
    <property type="evidence" value="ECO:0007669"/>
    <property type="project" value="UniProtKB-ARBA"/>
</dbReference>
<keyword evidence="9" id="KW-1133">Transmembrane helix</keyword>
<dbReference type="PRINTS" id="PR00926">
    <property type="entry name" value="MITOCARRIER"/>
</dbReference>
<dbReference type="InterPro" id="IPR023395">
    <property type="entry name" value="MCP_dom_sf"/>
</dbReference>
<evidence type="ECO:0000256" key="9">
    <source>
        <dbReference type="ARBA" id="ARBA00022989"/>
    </source>
</evidence>
<evidence type="ECO:0000256" key="5">
    <source>
        <dbReference type="ARBA" id="ARBA00022723"/>
    </source>
</evidence>
<dbReference type="GO" id="GO:0035435">
    <property type="term" value="P:phosphate ion transmembrane transport"/>
    <property type="evidence" value="ECO:0007669"/>
    <property type="project" value="UniProtKB-ARBA"/>
</dbReference>
<comment type="subcellular location">
    <subcellularLocation>
        <location evidence="1">Mitochondrion inner membrane</location>
        <topology evidence="1">Multi-pass membrane protein</topology>
    </subcellularLocation>
</comment>
<dbReference type="FunFam" id="1.50.40.10:FF:000067">
    <property type="entry name" value="Mitochondrial substrate carrier family protein"/>
    <property type="match status" value="1"/>
</dbReference>
<dbReference type="Pfam" id="PF00153">
    <property type="entry name" value="Mito_carr"/>
    <property type="match status" value="3"/>
</dbReference>
<feature type="repeat" description="Solcar" evidence="12">
    <location>
        <begin position="315"/>
        <end position="402"/>
    </location>
</feature>
<dbReference type="GO" id="GO:0080122">
    <property type="term" value="F:AMP transmembrane transporter activity"/>
    <property type="evidence" value="ECO:0007669"/>
    <property type="project" value="UniProtKB-ARBA"/>
</dbReference>
<keyword evidence="4 12" id="KW-0812">Transmembrane</keyword>
<feature type="domain" description="EF-hand" evidence="14">
    <location>
        <begin position="121"/>
        <end position="151"/>
    </location>
</feature>
<dbReference type="AlphaFoldDB" id="A0ABD2Z0B4"/>
<keyword evidence="3 13" id="KW-0813">Transport</keyword>
<feature type="domain" description="EF-hand" evidence="14">
    <location>
        <begin position="85"/>
        <end position="120"/>
    </location>
</feature>
<dbReference type="PANTHER" id="PTHR24089">
    <property type="entry name" value="SOLUTE CARRIER FAMILY 25"/>
    <property type="match status" value="1"/>
</dbReference>
<comment type="similarity">
    <text evidence="2 13">Belongs to the mitochondrial carrier (TC 2.A.29) family.</text>
</comment>
<evidence type="ECO:0000313" key="16">
    <source>
        <dbReference type="Proteomes" id="UP001630127"/>
    </source>
</evidence>
<evidence type="ECO:0000256" key="4">
    <source>
        <dbReference type="ARBA" id="ARBA00022692"/>
    </source>
</evidence>
<dbReference type="InterPro" id="IPR011992">
    <property type="entry name" value="EF-hand-dom_pair"/>
</dbReference>
<dbReference type="Pfam" id="PF13499">
    <property type="entry name" value="EF-hand_7"/>
    <property type="match status" value="2"/>
</dbReference>
<reference evidence="15 16" key="1">
    <citation type="submission" date="2024-11" db="EMBL/GenBank/DDBJ databases">
        <title>A near-complete genome assembly of Cinchona calisaya.</title>
        <authorList>
            <person name="Lian D.C."/>
            <person name="Zhao X.W."/>
            <person name="Wei L."/>
        </authorList>
    </citation>
    <scope>NUCLEOTIDE SEQUENCE [LARGE SCALE GENOMIC DNA]</scope>
    <source>
        <tissue evidence="15">Nenye</tissue>
    </source>
</reference>
<accession>A0ABD2Z0B4</accession>
<evidence type="ECO:0000256" key="11">
    <source>
        <dbReference type="ARBA" id="ARBA00023136"/>
    </source>
</evidence>
<dbReference type="InterPro" id="IPR018108">
    <property type="entry name" value="MCP_transmembrane"/>
</dbReference>
<keyword evidence="8" id="KW-0106">Calcium</keyword>
<dbReference type="PROSITE" id="PS00018">
    <property type="entry name" value="EF_HAND_1"/>
    <property type="match status" value="2"/>
</dbReference>
<proteinExistence type="inferred from homology"/>
<dbReference type="InterPro" id="IPR018247">
    <property type="entry name" value="EF_Hand_1_Ca_BS"/>
</dbReference>
<dbReference type="Proteomes" id="UP001630127">
    <property type="component" value="Unassembled WGS sequence"/>
</dbReference>
<protein>
    <recommendedName>
        <fullName evidence="14">EF-hand domain-containing protein</fullName>
    </recommendedName>
</protein>
<dbReference type="PROSITE" id="PS50222">
    <property type="entry name" value="EF_HAND_2"/>
    <property type="match status" value="4"/>
</dbReference>
<dbReference type="InterPro" id="IPR002048">
    <property type="entry name" value="EF_hand_dom"/>
</dbReference>
<evidence type="ECO:0000256" key="10">
    <source>
        <dbReference type="ARBA" id="ARBA00023128"/>
    </source>
</evidence>
<dbReference type="InterPro" id="IPR002067">
    <property type="entry name" value="MCP"/>
</dbReference>
<feature type="repeat" description="Solcar" evidence="12">
    <location>
        <begin position="219"/>
        <end position="302"/>
    </location>
</feature>
<evidence type="ECO:0000313" key="15">
    <source>
        <dbReference type="EMBL" id="KAL3512049.1"/>
    </source>
</evidence>
<keyword evidence="6" id="KW-0677">Repeat</keyword>
<evidence type="ECO:0000256" key="8">
    <source>
        <dbReference type="ARBA" id="ARBA00022837"/>
    </source>
</evidence>
<dbReference type="SUPFAM" id="SSF47473">
    <property type="entry name" value="EF-hand"/>
    <property type="match status" value="1"/>
</dbReference>